<accession>A0AB38ZLZ7</accession>
<evidence type="ECO:0000313" key="1">
    <source>
        <dbReference type="EMBL" id="XAO13376.1"/>
    </source>
</evidence>
<dbReference type="Pfam" id="PF19067">
    <property type="entry name" value="DUF5763"/>
    <property type="match status" value="1"/>
</dbReference>
<dbReference type="EMBL" id="PP130629">
    <property type="protein sequence ID" value="XAO13376.1"/>
    <property type="molecule type" value="Genomic_DNA"/>
</dbReference>
<sequence length="128" mass="14410">MSLQDKINELIEEEINLRLVDLMNEYVNLISKKHGIAIDLLLKDIPKTVSGKICKGVRNDGRRCTRKGIHDGYCGMHVAQNISIKCLPVNRTGGHTHGPDKMFVEGCQECLFSKELIDLSSLFNNEQN</sequence>
<dbReference type="InterPro" id="IPR043914">
    <property type="entry name" value="DUF5763"/>
</dbReference>
<name>A0AB38ZLZ7_9VIRU</name>
<organism evidence="1">
    <name type="scientific">Mantoniella tinhauana virus 1</name>
    <dbReference type="NCBI Taxonomy" id="3111543"/>
    <lineage>
        <taxon>Viruses</taxon>
    </lineage>
</organism>
<protein>
    <submittedName>
        <fullName evidence="1">Uncharacterized protein</fullName>
    </submittedName>
</protein>
<proteinExistence type="predicted"/>
<reference evidence="1" key="1">
    <citation type="submission" date="2024-01" db="EMBL/GenBank/DDBJ databases">
        <title>Genomic and biogeographic characterisation of Mantoniella tinhauana virus 1, the first discovered Mantoniella-infecting prasinovirus.</title>
        <authorList>
            <person name="Rey Redondo E."/>
            <person name="Yung C.C.M."/>
        </authorList>
    </citation>
    <scope>NUCLEOTIDE SEQUENCE</scope>
    <source>
        <strain evidence="1">Lau Fau Shan</strain>
    </source>
</reference>